<name>A0A160N161_9GAMM</name>
<dbReference type="EMBL" id="CP014841">
    <property type="protein sequence ID" value="AND69018.1"/>
    <property type="molecule type" value="Genomic_DNA"/>
</dbReference>
<protein>
    <submittedName>
        <fullName evidence="1">Uncharacterized protein</fullName>
    </submittedName>
</protein>
<proteinExistence type="predicted"/>
<evidence type="ECO:0000313" key="1">
    <source>
        <dbReference type="EMBL" id="AND69018.1"/>
    </source>
</evidence>
<dbReference type="AlphaFoldDB" id="A0A160N161"/>
<dbReference type="Proteomes" id="UP000077255">
    <property type="component" value="Chromosome"/>
</dbReference>
<sequence>MQPQPDLLVLFPSWMWHGTLPFRGEPQDRHLTIAFDLLPA</sequence>
<accession>A0A160N161</accession>
<dbReference type="InterPro" id="IPR012668">
    <property type="entry name" value="CHP02466"/>
</dbReference>
<dbReference type="RefSeq" id="WP_205631110.1">
    <property type="nucleotide sequence ID" value="NZ_CP014841.1"/>
</dbReference>
<keyword evidence="2" id="KW-1185">Reference proteome</keyword>
<dbReference type="PATRIC" id="fig|445710.3.peg.1561"/>
<organism evidence="1 2">
    <name type="scientific">Dyella thiooxydans</name>
    <dbReference type="NCBI Taxonomy" id="445710"/>
    <lineage>
        <taxon>Bacteria</taxon>
        <taxon>Pseudomonadati</taxon>
        <taxon>Pseudomonadota</taxon>
        <taxon>Gammaproteobacteria</taxon>
        <taxon>Lysobacterales</taxon>
        <taxon>Rhodanobacteraceae</taxon>
        <taxon>Dyella</taxon>
    </lineage>
</organism>
<gene>
    <name evidence="1" type="ORF">ATSB10_15640</name>
</gene>
<evidence type="ECO:0000313" key="2">
    <source>
        <dbReference type="Proteomes" id="UP000077255"/>
    </source>
</evidence>
<dbReference type="Pfam" id="PF13759">
    <property type="entry name" value="2OG-FeII_Oxy_5"/>
    <property type="match status" value="1"/>
</dbReference>
<dbReference type="Gene3D" id="2.60.120.620">
    <property type="entry name" value="q2cbj1_9rhob like domain"/>
    <property type="match status" value="1"/>
</dbReference>
<dbReference type="STRING" id="445710.ATSB10_15640"/>
<reference evidence="1 2" key="1">
    <citation type="submission" date="2016-02" db="EMBL/GenBank/DDBJ databases">
        <title>Complete genome sequencing and analysis of ATSB10, Dyella thiooxydans isolated from rhizosphere soil of sunflower (Helianthus annuus L.).</title>
        <authorList>
            <person name="Lee Y."/>
            <person name="Hwangbo K."/>
            <person name="Chung H."/>
            <person name="Yoo J."/>
            <person name="Kim K.Y."/>
            <person name="Sa T.M."/>
            <person name="Um Y."/>
            <person name="Madhaiyan M."/>
        </authorList>
    </citation>
    <scope>NUCLEOTIDE SEQUENCE [LARGE SCALE GENOMIC DNA]</scope>
    <source>
        <strain evidence="1 2">ATSB10</strain>
    </source>
</reference>
<dbReference type="KEGG" id="dtx:ATSB10_15640"/>